<dbReference type="Pfam" id="PF00498">
    <property type="entry name" value="FHA"/>
    <property type="match status" value="1"/>
</dbReference>
<dbReference type="SMART" id="SM00240">
    <property type="entry name" value="FHA"/>
    <property type="match status" value="1"/>
</dbReference>
<evidence type="ECO:0000313" key="3">
    <source>
        <dbReference type="Proteomes" id="UP001237737"/>
    </source>
</evidence>
<dbReference type="PROSITE" id="PS50006">
    <property type="entry name" value="FHA_DOMAIN"/>
    <property type="match status" value="1"/>
</dbReference>
<evidence type="ECO:0000313" key="2">
    <source>
        <dbReference type="EMBL" id="MDQ0010197.1"/>
    </source>
</evidence>
<feature type="domain" description="FHA" evidence="1">
    <location>
        <begin position="34"/>
        <end position="82"/>
    </location>
</feature>
<dbReference type="RefSeq" id="WP_306850259.1">
    <property type="nucleotide sequence ID" value="NZ_JAUSSK010000003.1"/>
</dbReference>
<keyword evidence="3" id="KW-1185">Reference proteome</keyword>
<dbReference type="CDD" id="cd00060">
    <property type="entry name" value="FHA"/>
    <property type="match status" value="1"/>
</dbReference>
<dbReference type="InterPro" id="IPR008984">
    <property type="entry name" value="SMAD_FHA_dom_sf"/>
</dbReference>
<dbReference type="SUPFAM" id="SSF49879">
    <property type="entry name" value="SMAD/FHA domain"/>
    <property type="match status" value="1"/>
</dbReference>
<sequence length="416" mass="45167">MNRYAGPSLVLSVLGARTEEIADRASVRVEGRDLTIGRAEQCDWVLHAHGVSRQHALVRYLNGLYFLEDRSTNGMLLNGAPLRGGEPALLGDGDLVQIDTFEVLVAIESPVEHVARTTARRETRDVTDTAPAASPLPAVADAVEVPAAAGSLVPGEGGAPASLDPLAWFQTVLPTASPASPWNHVSPLDEHLVVARVDNEAMRRPPAVLPENWDRTRSLFRADSPVPVDAPVEAQRPPAPVSPPDAVPGAVEPLFLLVLEGVMDVLRARAELKNGFRMPATLIRRTENNPLKFAPTATEAMARLLASPNEAFLSGEAAIVDAMDDIRLHQVALLSGVRAAFDDLIAQFDPARFDEEGARRPRFMPGAGKGAWERYRAHYQGLAADPEERFRRLFGDEFARAYEDQLARFKSEGAAR</sequence>
<dbReference type="NCBIfam" id="TIGR03354">
    <property type="entry name" value="VI_FHA"/>
    <property type="match status" value="1"/>
</dbReference>
<protein>
    <submittedName>
        <fullName evidence="2">Type VI secretion system protein ImpI</fullName>
    </submittedName>
</protein>
<proteinExistence type="predicted"/>
<dbReference type="InterPro" id="IPR046883">
    <property type="entry name" value="T6SS_FHA_C"/>
</dbReference>
<name>A0ABT9T1Z0_9GAMM</name>
<dbReference type="Proteomes" id="UP001237737">
    <property type="component" value="Unassembled WGS sequence"/>
</dbReference>
<dbReference type="InterPro" id="IPR017735">
    <property type="entry name" value="T6SS_FHA"/>
</dbReference>
<organism evidence="2 3">
    <name type="scientific">Luteibacter jiangsuensis</name>
    <dbReference type="NCBI Taxonomy" id="637577"/>
    <lineage>
        <taxon>Bacteria</taxon>
        <taxon>Pseudomonadati</taxon>
        <taxon>Pseudomonadota</taxon>
        <taxon>Gammaproteobacteria</taxon>
        <taxon>Lysobacterales</taxon>
        <taxon>Rhodanobacteraceae</taxon>
        <taxon>Luteibacter</taxon>
    </lineage>
</organism>
<evidence type="ECO:0000259" key="1">
    <source>
        <dbReference type="PROSITE" id="PS50006"/>
    </source>
</evidence>
<reference evidence="2 3" key="1">
    <citation type="submission" date="2023-07" db="EMBL/GenBank/DDBJ databases">
        <title>Sorghum-associated microbial communities from plants grown in Nebraska, USA.</title>
        <authorList>
            <person name="Schachtman D."/>
        </authorList>
    </citation>
    <scope>NUCLEOTIDE SEQUENCE [LARGE SCALE GENOMIC DNA]</scope>
    <source>
        <strain evidence="2 3">CC60</strain>
    </source>
</reference>
<accession>A0ABT9T1Z0</accession>
<comment type="caution">
    <text evidence="2">The sequence shown here is derived from an EMBL/GenBank/DDBJ whole genome shotgun (WGS) entry which is preliminary data.</text>
</comment>
<dbReference type="Gene3D" id="2.60.200.20">
    <property type="match status" value="1"/>
</dbReference>
<dbReference type="EMBL" id="JAUSSK010000003">
    <property type="protein sequence ID" value="MDQ0010197.1"/>
    <property type="molecule type" value="Genomic_DNA"/>
</dbReference>
<dbReference type="Pfam" id="PF20232">
    <property type="entry name" value="T6SS_FHA_C"/>
    <property type="match status" value="1"/>
</dbReference>
<dbReference type="InterPro" id="IPR000253">
    <property type="entry name" value="FHA_dom"/>
</dbReference>
<gene>
    <name evidence="2" type="ORF">J2T07_002387</name>
</gene>